<accession>A0AAE4SCL1</accession>
<dbReference type="AlphaFoldDB" id="A0AAE4SCL1"/>
<dbReference type="Proteomes" id="UP001273136">
    <property type="component" value="Unassembled WGS sequence"/>
</dbReference>
<keyword evidence="3" id="KW-1185">Reference proteome</keyword>
<evidence type="ECO:0008006" key="4">
    <source>
        <dbReference type="Google" id="ProtNLM"/>
    </source>
</evidence>
<keyword evidence="1" id="KW-0472">Membrane</keyword>
<keyword evidence="1" id="KW-1133">Transmembrane helix</keyword>
<sequence length="389" mass="41138">MRVTNRTAIIGSLLCVLLICSLTGTAAAAETTTTGQVIVTGYDLDPKVFYPGDEGVLTVKLKNVGTTPVNVGMPTLLGGQFQYLNSKQMVPVGLLGAGGETSVSLQIKPTGSTTAGMAYPYFSVDYTVTGGESVANPVRVQVPIEIDNSDLSIQIIEKPNMISKGSMGKYKLRIGNPRAYQITGLTVSIGGDGITSRQDGYFIGTVTANNYTDIEIDISTSGDTKLIVTAEYRNGKNIHSSTVEIPVYVTGSSSVVISDLVATKYNNKYTVTGSVYNPGLRDISSVVVVAGPPAVPEGSYQAALGVIEGNDNGEFEITFSVKGEATTVPIIVTYQDELNMYHQEQNVVSIIDYDLTPTEDVAPQSTPVLIPAFAVVGLVALGVVLRTRK</sequence>
<dbReference type="PANTHER" id="PTHR35902">
    <property type="entry name" value="S-LAYER DOMAIN-LIKE PROTEIN-RELATED"/>
    <property type="match status" value="1"/>
</dbReference>
<protein>
    <recommendedName>
        <fullName evidence="4">CARDB domain-containing protein</fullName>
    </recommendedName>
</protein>
<dbReference type="EMBL" id="JAWDKA010000014">
    <property type="protein sequence ID" value="MDV0442610.1"/>
    <property type="molecule type" value="Genomic_DNA"/>
</dbReference>
<evidence type="ECO:0000256" key="1">
    <source>
        <dbReference type="SAM" id="Phobius"/>
    </source>
</evidence>
<reference evidence="2" key="1">
    <citation type="submission" date="2023-06" db="EMBL/GenBank/DDBJ databases">
        <title>Genome sequence of Methancorpusculaceae sp. Ag1.</title>
        <authorList>
            <person name="Protasov E."/>
            <person name="Platt K."/>
            <person name="Poehlein A."/>
            <person name="Daniel R."/>
            <person name="Brune A."/>
        </authorList>
    </citation>
    <scope>NUCLEOTIDE SEQUENCE</scope>
    <source>
        <strain evidence="2">Ag1</strain>
    </source>
</reference>
<gene>
    <name evidence="2" type="ORF">McpAg1_18680</name>
</gene>
<proteinExistence type="predicted"/>
<organism evidence="2 3">
    <name type="scientific">Methanorbis furvi</name>
    <dbReference type="NCBI Taxonomy" id="3028299"/>
    <lineage>
        <taxon>Archaea</taxon>
        <taxon>Methanobacteriati</taxon>
        <taxon>Methanobacteriota</taxon>
        <taxon>Stenosarchaea group</taxon>
        <taxon>Methanomicrobia</taxon>
        <taxon>Methanomicrobiales</taxon>
        <taxon>Methanocorpusculaceae</taxon>
        <taxon>Methanorbis</taxon>
    </lineage>
</organism>
<evidence type="ECO:0000313" key="3">
    <source>
        <dbReference type="Proteomes" id="UP001273136"/>
    </source>
</evidence>
<comment type="caution">
    <text evidence="2">The sequence shown here is derived from an EMBL/GenBank/DDBJ whole genome shotgun (WGS) entry which is preliminary data.</text>
</comment>
<evidence type="ECO:0000313" key="2">
    <source>
        <dbReference type="EMBL" id="MDV0442610.1"/>
    </source>
</evidence>
<feature type="transmembrane region" description="Helical" evidence="1">
    <location>
        <begin position="368"/>
        <end position="385"/>
    </location>
</feature>
<dbReference type="RefSeq" id="WP_338095034.1">
    <property type="nucleotide sequence ID" value="NZ_JAWDKA010000014.1"/>
</dbReference>
<keyword evidence="1" id="KW-0812">Transmembrane</keyword>
<name>A0AAE4SCL1_9EURY</name>